<dbReference type="InterPro" id="IPR037208">
    <property type="entry name" value="Spo0E-like_sf"/>
</dbReference>
<sequence>MSKQELLDRIEKKRAQLIDIAAVNGLNSPLAIKYSQELDSLLNHYNRKFIKASSISKSLAAKHAAH</sequence>
<evidence type="ECO:0000313" key="1">
    <source>
        <dbReference type="EMBL" id="TYS00268.1"/>
    </source>
</evidence>
<dbReference type="Pfam" id="PF09388">
    <property type="entry name" value="SpoOE-like"/>
    <property type="match status" value="1"/>
</dbReference>
<comment type="caution">
    <text evidence="1">The sequence shown here is derived from an EMBL/GenBank/DDBJ whole genome shotgun (WGS) entry which is preliminary data.</text>
</comment>
<dbReference type="AlphaFoldDB" id="A0A5D4MFJ0"/>
<organism evidence="1 2">
    <name type="scientific">Rossellomorea vietnamensis</name>
    <dbReference type="NCBI Taxonomy" id="218284"/>
    <lineage>
        <taxon>Bacteria</taxon>
        <taxon>Bacillati</taxon>
        <taxon>Bacillota</taxon>
        <taxon>Bacilli</taxon>
        <taxon>Bacillales</taxon>
        <taxon>Bacillaceae</taxon>
        <taxon>Rossellomorea</taxon>
    </lineage>
</organism>
<dbReference type="Gene3D" id="4.10.280.10">
    <property type="entry name" value="Helix-loop-helix DNA-binding domain"/>
    <property type="match status" value="1"/>
</dbReference>
<gene>
    <name evidence="1" type="ORF">FZC84_06910</name>
</gene>
<dbReference type="Proteomes" id="UP000325182">
    <property type="component" value="Unassembled WGS sequence"/>
</dbReference>
<dbReference type="GO" id="GO:0046983">
    <property type="term" value="F:protein dimerization activity"/>
    <property type="evidence" value="ECO:0007669"/>
    <property type="project" value="InterPro"/>
</dbReference>
<reference evidence="1 2" key="1">
    <citation type="submission" date="2019-08" db="EMBL/GenBank/DDBJ databases">
        <title>Bacillus genomes from the desert of Cuatro Cienegas, Coahuila.</title>
        <authorList>
            <person name="Olmedo-Alvarez G."/>
        </authorList>
    </citation>
    <scope>NUCLEOTIDE SEQUENCE [LARGE SCALE GENOMIC DNA]</scope>
    <source>
        <strain evidence="1 2">CH128b_4D</strain>
    </source>
</reference>
<dbReference type="InterPro" id="IPR036638">
    <property type="entry name" value="HLH_DNA-bd_sf"/>
</dbReference>
<name>A0A5D4MFJ0_9BACI</name>
<accession>A0A5D4MFJ0</accession>
<dbReference type="EMBL" id="VTEG01000003">
    <property type="protein sequence ID" value="TYS00268.1"/>
    <property type="molecule type" value="Genomic_DNA"/>
</dbReference>
<dbReference type="InterPro" id="IPR018540">
    <property type="entry name" value="Spo0E-like"/>
</dbReference>
<dbReference type="GO" id="GO:0043937">
    <property type="term" value="P:regulation of sporulation"/>
    <property type="evidence" value="ECO:0007669"/>
    <property type="project" value="InterPro"/>
</dbReference>
<dbReference type="SUPFAM" id="SSF140500">
    <property type="entry name" value="BAS1536-like"/>
    <property type="match status" value="1"/>
</dbReference>
<protein>
    <submittedName>
        <fullName evidence="1">Aspartyl-phosphate phosphatase Spo0E family protein</fullName>
    </submittedName>
</protein>
<dbReference type="RefSeq" id="WP_113930024.1">
    <property type="nucleotide sequence ID" value="NZ_VTEG01000003.1"/>
</dbReference>
<evidence type="ECO:0000313" key="2">
    <source>
        <dbReference type="Proteomes" id="UP000325182"/>
    </source>
</evidence>
<proteinExistence type="predicted"/>